<evidence type="ECO:0000313" key="3">
    <source>
        <dbReference type="EMBL" id="MFF0544085.1"/>
    </source>
</evidence>
<keyword evidence="4" id="KW-1185">Reference proteome</keyword>
<dbReference type="Gene3D" id="1.10.45.10">
    <property type="entry name" value="Vanillyl-alcohol Oxidase, Chain A, domain 4"/>
    <property type="match status" value="1"/>
</dbReference>
<dbReference type="EMBL" id="JBIAMX010000007">
    <property type="protein sequence ID" value="MFF0544085.1"/>
    <property type="molecule type" value="Genomic_DNA"/>
</dbReference>
<dbReference type="PANTHER" id="PTHR43762">
    <property type="entry name" value="L-GULONOLACTONE OXIDASE"/>
    <property type="match status" value="1"/>
</dbReference>
<dbReference type="InterPro" id="IPR007173">
    <property type="entry name" value="ALO_C"/>
</dbReference>
<dbReference type="InterPro" id="IPR016166">
    <property type="entry name" value="FAD-bd_PCMH"/>
</dbReference>
<dbReference type="PROSITE" id="PS51387">
    <property type="entry name" value="FAD_PCMH"/>
    <property type="match status" value="1"/>
</dbReference>
<reference evidence="3 4" key="1">
    <citation type="submission" date="2024-10" db="EMBL/GenBank/DDBJ databases">
        <title>The Natural Products Discovery Center: Release of the First 8490 Sequenced Strains for Exploring Actinobacteria Biosynthetic Diversity.</title>
        <authorList>
            <person name="Kalkreuter E."/>
            <person name="Kautsar S.A."/>
            <person name="Yang D."/>
            <person name="Bader C.D."/>
            <person name="Teijaro C.N."/>
            <person name="Fluegel L."/>
            <person name="Davis C.M."/>
            <person name="Simpson J.R."/>
            <person name="Lauterbach L."/>
            <person name="Steele A.D."/>
            <person name="Gui C."/>
            <person name="Meng S."/>
            <person name="Li G."/>
            <person name="Viehrig K."/>
            <person name="Ye F."/>
            <person name="Su P."/>
            <person name="Kiefer A.F."/>
            <person name="Nichols A."/>
            <person name="Cepeda A.J."/>
            <person name="Yan W."/>
            <person name="Fan B."/>
            <person name="Jiang Y."/>
            <person name="Adhikari A."/>
            <person name="Zheng C.-J."/>
            <person name="Schuster L."/>
            <person name="Cowan T.M."/>
            <person name="Smanski M.J."/>
            <person name="Chevrette M.G."/>
            <person name="De Carvalho L.P.S."/>
            <person name="Shen B."/>
        </authorList>
    </citation>
    <scope>NUCLEOTIDE SEQUENCE [LARGE SCALE GENOMIC DNA]</scope>
    <source>
        <strain evidence="3 4">NPDC004045</strain>
    </source>
</reference>
<protein>
    <submittedName>
        <fullName evidence="3">FAD-binding protein</fullName>
    </submittedName>
</protein>
<dbReference type="Proteomes" id="UP001601444">
    <property type="component" value="Unassembled WGS sequence"/>
</dbReference>
<dbReference type="Pfam" id="PF04030">
    <property type="entry name" value="ALO"/>
    <property type="match status" value="1"/>
</dbReference>
<sequence>MTSPSTRIEQRRLTGWGRTAPTVARVLSTPDLDAVAAAVRDAGPRGVIARGLGRSYGDPAQNGGGLVVDMTALDRIHRIDPENATADLDAGVSLDTLMRAALPHGLWVPVLPGTRQVTVGGAIAADIHGKNHHSAGSFGNHLESLDLLTADGEIRTLGPDGPGADLFWATVGGMGLTGIVVRARLRLKRTETAYFLVDSDRTANLEETMALLTDGSDEGYEYSVAVPDTIGIGPGLGRAGFSRGNLARIEDLPPALRRDPLHFAAPRLFTVPDMFPDGMVNGVTARLGAEVTHRTFAARGRGLIQNITQFLHPLDLLGEWNRGYGRRGFLQYQFSMPHGAERELAAAVRAIAHSGHRSFLNVFKRMGAGSRAPLSWPHPGYMLSLDFPMKAGLDRFCADMDRRVLDAGGRLYFAKESRATPETVRAMYPRLDEWRAVRDAADPERVFVSDLARRLRLVTDEEAKLDVTA</sequence>
<name>A0ABW6PNW0_9NOCA</name>
<evidence type="ECO:0000259" key="2">
    <source>
        <dbReference type="PROSITE" id="PS51387"/>
    </source>
</evidence>
<feature type="domain" description="FAD-binding PCMH-type" evidence="2">
    <location>
        <begin position="19"/>
        <end position="190"/>
    </location>
</feature>
<dbReference type="RefSeq" id="WP_387700696.1">
    <property type="nucleotide sequence ID" value="NZ_JBIAMX010000007.1"/>
</dbReference>
<keyword evidence="1" id="KW-0560">Oxidoreductase</keyword>
<evidence type="ECO:0000256" key="1">
    <source>
        <dbReference type="ARBA" id="ARBA00023002"/>
    </source>
</evidence>
<dbReference type="InterPro" id="IPR016169">
    <property type="entry name" value="FAD-bd_PCMH_sub2"/>
</dbReference>
<comment type="caution">
    <text evidence="3">The sequence shown here is derived from an EMBL/GenBank/DDBJ whole genome shotgun (WGS) entry which is preliminary data.</text>
</comment>
<evidence type="ECO:0000313" key="4">
    <source>
        <dbReference type="Proteomes" id="UP001601444"/>
    </source>
</evidence>
<dbReference type="InterPro" id="IPR016171">
    <property type="entry name" value="Vanillyl_alc_oxidase_C-sub2"/>
</dbReference>
<dbReference type="InterPro" id="IPR010031">
    <property type="entry name" value="FAD_lactone_oxidase-like"/>
</dbReference>
<dbReference type="SUPFAM" id="SSF56176">
    <property type="entry name" value="FAD-binding/transporter-associated domain-like"/>
    <property type="match status" value="1"/>
</dbReference>
<gene>
    <name evidence="3" type="ORF">ACFYTF_14740</name>
</gene>
<dbReference type="Gene3D" id="3.30.465.10">
    <property type="match status" value="1"/>
</dbReference>
<dbReference type="PANTHER" id="PTHR43762:SF1">
    <property type="entry name" value="D-ARABINONO-1,4-LACTONE OXIDASE"/>
    <property type="match status" value="1"/>
</dbReference>
<organism evidence="3 4">
    <name type="scientific">Nocardia thailandica</name>
    <dbReference type="NCBI Taxonomy" id="257275"/>
    <lineage>
        <taxon>Bacteria</taxon>
        <taxon>Bacillati</taxon>
        <taxon>Actinomycetota</taxon>
        <taxon>Actinomycetes</taxon>
        <taxon>Mycobacteriales</taxon>
        <taxon>Nocardiaceae</taxon>
        <taxon>Nocardia</taxon>
    </lineage>
</organism>
<dbReference type="InterPro" id="IPR006094">
    <property type="entry name" value="Oxid_FAD_bind_N"/>
</dbReference>
<proteinExistence type="predicted"/>
<dbReference type="Pfam" id="PF01565">
    <property type="entry name" value="FAD_binding_4"/>
    <property type="match status" value="1"/>
</dbReference>
<accession>A0ABW6PNW0</accession>
<dbReference type="InterPro" id="IPR036318">
    <property type="entry name" value="FAD-bd_PCMH-like_sf"/>
</dbReference>